<feature type="region of interest" description="Disordered" evidence="1">
    <location>
        <begin position="299"/>
        <end position="318"/>
    </location>
</feature>
<dbReference type="Gene3D" id="2.130.10.10">
    <property type="entry name" value="YVTN repeat-like/Quinoprotein amine dehydrogenase"/>
    <property type="match status" value="1"/>
</dbReference>
<keyword evidence="3" id="KW-1185">Reference proteome</keyword>
<evidence type="ECO:0008006" key="4">
    <source>
        <dbReference type="Google" id="ProtNLM"/>
    </source>
</evidence>
<reference evidence="2 3" key="1">
    <citation type="submission" date="2023-07" db="EMBL/GenBank/DDBJ databases">
        <title>Sequencing the genomes of 1000 actinobacteria strains.</title>
        <authorList>
            <person name="Klenk H.-P."/>
        </authorList>
    </citation>
    <scope>NUCLEOTIDE SEQUENCE [LARGE SCALE GENOMIC DNA]</scope>
    <source>
        <strain evidence="2 3">DSM 44388</strain>
    </source>
</reference>
<evidence type="ECO:0000313" key="3">
    <source>
        <dbReference type="Proteomes" id="UP001235712"/>
    </source>
</evidence>
<dbReference type="InterPro" id="IPR011044">
    <property type="entry name" value="Quino_amine_DH_bsu"/>
</dbReference>
<proteinExistence type="predicted"/>
<sequence>MVRIWDCGGEQPELRATVQDDGGWDISVLVWHPDEPLLLISNLGTLTTWTPGRATVSERLPSQIYYQALGFSADRRRVWASPPAPGRQGSDVIDLSRGIVGTGPDFDTGITEHPAGGLVAMLASDQGGTDVLFARTAGDAPEITGRTLTLDADGYEPVLFSPDGRLLVVKGDSYANELNVFEFPSLRRIHHLGLEDRPPEEWDPEDGEDIFGHSLGNIAFDRRSGLLWLVSPAGRLLSLDLDRRAAREHELPGLFPVTALAALADGRLVVAGAGELRILLPPGDPADLTPSPERVEAFLRDEPGEPCDGGEDAPADPLWARLAAGPGR</sequence>
<dbReference type="EMBL" id="JAUSQZ010000001">
    <property type="protein sequence ID" value="MDP9829867.1"/>
    <property type="molecule type" value="Genomic_DNA"/>
</dbReference>
<dbReference type="Proteomes" id="UP001235712">
    <property type="component" value="Unassembled WGS sequence"/>
</dbReference>
<gene>
    <name evidence="2" type="ORF">J2S57_005616</name>
</gene>
<comment type="caution">
    <text evidence="2">The sequence shown here is derived from an EMBL/GenBank/DDBJ whole genome shotgun (WGS) entry which is preliminary data.</text>
</comment>
<protein>
    <recommendedName>
        <fullName evidence="4">WD40 repeat protein</fullName>
    </recommendedName>
</protein>
<dbReference type="SUPFAM" id="SSF50969">
    <property type="entry name" value="YVTN repeat-like/Quinoprotein amine dehydrogenase"/>
    <property type="match status" value="1"/>
</dbReference>
<feature type="compositionally biased region" description="Acidic residues" evidence="1">
    <location>
        <begin position="304"/>
        <end position="314"/>
    </location>
</feature>
<evidence type="ECO:0000256" key="1">
    <source>
        <dbReference type="SAM" id="MobiDB-lite"/>
    </source>
</evidence>
<accession>A0ABT9PAZ1</accession>
<evidence type="ECO:0000313" key="2">
    <source>
        <dbReference type="EMBL" id="MDP9829867.1"/>
    </source>
</evidence>
<name>A0ABT9PAZ1_9ACTN</name>
<organism evidence="2 3">
    <name type="scientific">Kineosporia succinea</name>
    <dbReference type="NCBI Taxonomy" id="84632"/>
    <lineage>
        <taxon>Bacteria</taxon>
        <taxon>Bacillati</taxon>
        <taxon>Actinomycetota</taxon>
        <taxon>Actinomycetes</taxon>
        <taxon>Kineosporiales</taxon>
        <taxon>Kineosporiaceae</taxon>
        <taxon>Kineosporia</taxon>
    </lineage>
</organism>
<dbReference type="RefSeq" id="WP_307248494.1">
    <property type="nucleotide sequence ID" value="NZ_JAUSQZ010000001.1"/>
</dbReference>
<dbReference type="InterPro" id="IPR015943">
    <property type="entry name" value="WD40/YVTN_repeat-like_dom_sf"/>
</dbReference>